<gene>
    <name evidence="3" type="ORF">FC89_GL001097</name>
</gene>
<evidence type="ECO:0000313" key="4">
    <source>
        <dbReference type="Proteomes" id="UP000051451"/>
    </source>
</evidence>
<dbReference type="EMBL" id="AZGB01000016">
    <property type="protein sequence ID" value="KRM06225.1"/>
    <property type="molecule type" value="Genomic_DNA"/>
</dbReference>
<feature type="domain" description="HTH araC/xylS-type" evidence="2">
    <location>
        <begin position="235"/>
        <end position="336"/>
    </location>
</feature>
<evidence type="ECO:0000313" key="3">
    <source>
        <dbReference type="EMBL" id="KRM06225.1"/>
    </source>
</evidence>
<proteinExistence type="predicted"/>
<evidence type="ECO:0000259" key="2">
    <source>
        <dbReference type="PROSITE" id="PS01124"/>
    </source>
</evidence>
<dbReference type="Pfam" id="PF02311">
    <property type="entry name" value="AraC_binding"/>
    <property type="match status" value="1"/>
</dbReference>
<dbReference type="PANTHER" id="PTHR43280">
    <property type="entry name" value="ARAC-FAMILY TRANSCRIPTIONAL REGULATOR"/>
    <property type="match status" value="1"/>
</dbReference>
<dbReference type="InterPro" id="IPR037923">
    <property type="entry name" value="HTH-like"/>
</dbReference>
<dbReference type="Pfam" id="PF12833">
    <property type="entry name" value="HTH_18"/>
    <property type="match status" value="1"/>
</dbReference>
<keyword evidence="4" id="KW-1185">Reference proteome</keyword>
<accession>A0A0R1VKR1</accession>
<protein>
    <submittedName>
        <fullName evidence="3">AraC family transcriptional regulator</fullName>
    </submittedName>
</protein>
<organism evidence="3 4">
    <name type="scientific">Liquorilactobacillus ghanensis DSM 18630</name>
    <dbReference type="NCBI Taxonomy" id="1423750"/>
    <lineage>
        <taxon>Bacteria</taxon>
        <taxon>Bacillati</taxon>
        <taxon>Bacillota</taxon>
        <taxon>Bacilli</taxon>
        <taxon>Lactobacillales</taxon>
        <taxon>Lactobacillaceae</taxon>
        <taxon>Liquorilactobacillus</taxon>
    </lineage>
</organism>
<dbReference type="Proteomes" id="UP000051451">
    <property type="component" value="Unassembled WGS sequence"/>
</dbReference>
<dbReference type="PANTHER" id="PTHR43280:SF28">
    <property type="entry name" value="HTH-TYPE TRANSCRIPTIONAL ACTIVATOR RHAS"/>
    <property type="match status" value="1"/>
</dbReference>
<dbReference type="InterPro" id="IPR003313">
    <property type="entry name" value="AraC-bd"/>
</dbReference>
<name>A0A0R1VKR1_9LACO</name>
<dbReference type="GO" id="GO:0003700">
    <property type="term" value="F:DNA-binding transcription factor activity"/>
    <property type="evidence" value="ECO:0007669"/>
    <property type="project" value="InterPro"/>
</dbReference>
<dbReference type="PATRIC" id="fig|1423750.3.peg.1122"/>
<dbReference type="SUPFAM" id="SSF51215">
    <property type="entry name" value="Regulatory protein AraC"/>
    <property type="match status" value="1"/>
</dbReference>
<dbReference type="CDD" id="cd06996">
    <property type="entry name" value="cupin_Lmo2851-like_N"/>
    <property type="match status" value="1"/>
</dbReference>
<dbReference type="InterPro" id="IPR014710">
    <property type="entry name" value="RmlC-like_jellyroll"/>
</dbReference>
<dbReference type="STRING" id="1423750.FC89_GL001097"/>
<dbReference type="Gene3D" id="1.10.10.60">
    <property type="entry name" value="Homeodomain-like"/>
    <property type="match status" value="2"/>
</dbReference>
<evidence type="ECO:0000256" key="1">
    <source>
        <dbReference type="ARBA" id="ARBA00023125"/>
    </source>
</evidence>
<dbReference type="SMART" id="SM00342">
    <property type="entry name" value="HTH_ARAC"/>
    <property type="match status" value="1"/>
</dbReference>
<dbReference type="GO" id="GO:0043565">
    <property type="term" value="F:sequence-specific DNA binding"/>
    <property type="evidence" value="ECO:0007669"/>
    <property type="project" value="InterPro"/>
</dbReference>
<dbReference type="AlphaFoldDB" id="A0A0R1VKR1"/>
<dbReference type="Gene3D" id="2.60.120.10">
    <property type="entry name" value="Jelly Rolls"/>
    <property type="match status" value="1"/>
</dbReference>
<comment type="caution">
    <text evidence="3">The sequence shown here is derived from an EMBL/GenBank/DDBJ whole genome shotgun (WGS) entry which is preliminary data.</text>
</comment>
<dbReference type="InterPro" id="IPR018060">
    <property type="entry name" value="HTH_AraC"/>
</dbReference>
<sequence length="341" mass="40105">MEALTLLEGKAMNQRVLNMLYTLNSIEKKQREDFHYLEEMPPNAINKELSKKEKMKVLNNYFFKNKDIYISKHNRFAPYPTHSHTFLEINYMLEGEAKQVVNGKALILNRGDLLLLDVGAEHSIEALGENDLLINILFRNSNINIDFLKDLRRSRSVLYDFLLKSPIKANEEQNYLIFRTAKNNKISQIMDEIIEEYFLKKEFSDAIIKAYLQILVTNLVRDYRISDQQPQNKRRKLVVDVLDEIDKNYKTITLQKIAKKYGYNKNYLSNLFKKEVGKPFSEIVIQKKLTQAHILITSTSLPISQIIEAVGISNKSFFYKKYYDFYKEKPLADRQHNLINI</sequence>
<dbReference type="PROSITE" id="PS01124">
    <property type="entry name" value="HTH_ARAC_FAMILY_2"/>
    <property type="match status" value="1"/>
</dbReference>
<reference evidence="3 4" key="1">
    <citation type="journal article" date="2015" name="Genome Announc.">
        <title>Expanding the biotechnology potential of lactobacilli through comparative genomics of 213 strains and associated genera.</title>
        <authorList>
            <person name="Sun Z."/>
            <person name="Harris H.M."/>
            <person name="McCann A."/>
            <person name="Guo C."/>
            <person name="Argimon S."/>
            <person name="Zhang W."/>
            <person name="Yang X."/>
            <person name="Jeffery I.B."/>
            <person name="Cooney J.C."/>
            <person name="Kagawa T.F."/>
            <person name="Liu W."/>
            <person name="Song Y."/>
            <person name="Salvetti E."/>
            <person name="Wrobel A."/>
            <person name="Rasinkangas P."/>
            <person name="Parkhill J."/>
            <person name="Rea M.C."/>
            <person name="O'Sullivan O."/>
            <person name="Ritari J."/>
            <person name="Douillard F.P."/>
            <person name="Paul Ross R."/>
            <person name="Yang R."/>
            <person name="Briner A.E."/>
            <person name="Felis G.E."/>
            <person name="de Vos W.M."/>
            <person name="Barrangou R."/>
            <person name="Klaenhammer T.R."/>
            <person name="Caufield P.W."/>
            <person name="Cui Y."/>
            <person name="Zhang H."/>
            <person name="O'Toole P.W."/>
        </authorList>
    </citation>
    <scope>NUCLEOTIDE SEQUENCE [LARGE SCALE GENOMIC DNA]</scope>
    <source>
        <strain evidence="3 4">DSM 18630</strain>
    </source>
</reference>
<keyword evidence="1" id="KW-0238">DNA-binding</keyword>